<keyword evidence="2" id="KW-1185">Reference proteome</keyword>
<accession>A0ACC2JXM5</accession>
<comment type="caution">
    <text evidence="1">The sequence shown here is derived from an EMBL/GenBank/DDBJ whole genome shotgun (WGS) entry which is preliminary data.</text>
</comment>
<organism evidence="1 2">
    <name type="scientific">Lasiodiplodia mahajangana</name>
    <dbReference type="NCBI Taxonomy" id="1108764"/>
    <lineage>
        <taxon>Eukaryota</taxon>
        <taxon>Fungi</taxon>
        <taxon>Dikarya</taxon>
        <taxon>Ascomycota</taxon>
        <taxon>Pezizomycotina</taxon>
        <taxon>Dothideomycetes</taxon>
        <taxon>Dothideomycetes incertae sedis</taxon>
        <taxon>Botryosphaeriales</taxon>
        <taxon>Botryosphaeriaceae</taxon>
        <taxon>Lasiodiplodia</taxon>
    </lineage>
</organism>
<evidence type="ECO:0000313" key="1">
    <source>
        <dbReference type="EMBL" id="KAJ8132202.1"/>
    </source>
</evidence>
<name>A0ACC2JXM5_9PEZI</name>
<dbReference type="Proteomes" id="UP001153332">
    <property type="component" value="Unassembled WGS sequence"/>
</dbReference>
<reference evidence="1" key="1">
    <citation type="submission" date="2022-12" db="EMBL/GenBank/DDBJ databases">
        <title>Genome Sequence of Lasiodiplodia mahajangana.</title>
        <authorList>
            <person name="Buettner E."/>
        </authorList>
    </citation>
    <scope>NUCLEOTIDE SEQUENCE</scope>
    <source>
        <strain evidence="1">VT137</strain>
    </source>
</reference>
<evidence type="ECO:0000313" key="2">
    <source>
        <dbReference type="Proteomes" id="UP001153332"/>
    </source>
</evidence>
<sequence>MSDFEKSSTAFIAAAKNALSSQDEGGRKKLLAAAMQATAMLEDPADTVWRIIMSPHAPAALMALIKAGVIEEIAKSDSPTSADHLSKVSGAERLLIVRLLRPLNALGFVKETSPEVYAPTLITKALVDRALLGGYQFMFSAATRSLANLPFYLEKTGFKNVSGAPGPFQDAHHTEDNMFPWLIKDPPMMGNFNAFMTGQRADRKQWFDILDVHDILLTDAKKDANAPLLIDVGGGEGHDIAEFQKRYPDAPGRLILQDTPPVIDSIQDLTPKVERQKHDFFLEQPIQGARCYYFRSILHDWPDAECIKILKITAAAMAPGYSKLLLSEFVLPSKNTPLYPALLDVNMMAVLNGMERTEAQFTELLDAAGLRVVRFWSIGSEVEGLVEAVFPPRPYEAKTSAKMAARDIKNVKLKAHEKFALLRSYSVMSFNMPAMQMLLPSDHLPLDVNRGPGLVAAAWALGVIGSSLLVMRLYTRAFIIKKIGWDDWTMVITVVLALVADIIVTLMVHYGVGRHTVYLEETQRVNAVYMIWLSVPFSPGSAAAGKISIALLLRRLTNRNRWQEAALWVLISLLIIVNLILIIITFSQCTPVTFLWNRVGSGFRGTCWSPAIQQDYGYFQGAFSAFSDSVLALFPILIIWNLKMSLHSKLIIIFLMSLGIIATVAAAVKTLELRNLATPDFTWDAVPLVYWFLAENWIIIVCACVPTVKPLIVNSCCPFKSVALYAPRQPNHLDGHHSYYLEPYERIQEP</sequence>
<gene>
    <name evidence="1" type="ORF">O1611_g1425</name>
</gene>
<dbReference type="EMBL" id="JAPUUL010000165">
    <property type="protein sequence ID" value="KAJ8132202.1"/>
    <property type="molecule type" value="Genomic_DNA"/>
</dbReference>
<proteinExistence type="predicted"/>
<protein>
    <submittedName>
        <fullName evidence="1">Uncharacterized protein</fullName>
    </submittedName>
</protein>